<comment type="caution">
    <text evidence="1">The sequence shown here is derived from an EMBL/GenBank/DDBJ whole genome shotgun (WGS) entry which is preliminary data.</text>
</comment>
<proteinExistence type="predicted"/>
<organism evidence="1 2">
    <name type="scientific">Psychracetigena formicireducens</name>
    <dbReference type="NCBI Taxonomy" id="2986056"/>
    <lineage>
        <taxon>Bacteria</taxon>
        <taxon>Bacillati</taxon>
        <taxon>Candidatus Lithacetigenota</taxon>
        <taxon>Candidatus Psychracetigena</taxon>
    </lineage>
</organism>
<protein>
    <submittedName>
        <fullName evidence="1">Uncharacterized protein</fullName>
    </submittedName>
</protein>
<reference evidence="1 2" key="1">
    <citation type="journal article" date="2021" name="bioRxiv">
        <title>Unique metabolic strategies in Hadean analogues reveal hints for primordial physiology.</title>
        <authorList>
            <person name="Nobu M.K."/>
            <person name="Nakai R."/>
            <person name="Tamazawa S."/>
            <person name="Mori H."/>
            <person name="Toyoda A."/>
            <person name="Ijiri A."/>
            <person name="Suzuki S."/>
            <person name="Kurokawa K."/>
            <person name="Kamagata Y."/>
            <person name="Tamaki H."/>
        </authorList>
    </citation>
    <scope>NUCLEOTIDE SEQUENCE [LARGE SCALE GENOMIC DNA]</scope>
    <source>
        <strain evidence="1">BS525</strain>
    </source>
</reference>
<sequence>MLPEIIIARILIICGNPMFFVTLGTDPESPTPLLVMLNLIQHLLFLALKEETPCQARGDSFPLLEGSFFIIFPLLEGRGVRGGWYILTPHPALSLCLGEGKK</sequence>
<dbReference type="EMBL" id="QLTW01000110">
    <property type="protein sequence ID" value="MBT9145532.1"/>
    <property type="molecule type" value="Genomic_DNA"/>
</dbReference>
<name>A0A9E2BHB1_PSYF1</name>
<accession>A0A9E2BHB1</accession>
<dbReference type="AlphaFoldDB" id="A0A9E2BHB1"/>
<dbReference type="Proteomes" id="UP000811545">
    <property type="component" value="Unassembled WGS sequence"/>
</dbReference>
<gene>
    <name evidence="1" type="ORF">DDT42_01404</name>
</gene>
<evidence type="ECO:0000313" key="2">
    <source>
        <dbReference type="Proteomes" id="UP000811545"/>
    </source>
</evidence>
<evidence type="ECO:0000313" key="1">
    <source>
        <dbReference type="EMBL" id="MBT9145532.1"/>
    </source>
</evidence>